<evidence type="ECO:0000256" key="4">
    <source>
        <dbReference type="ARBA" id="ARBA00022490"/>
    </source>
</evidence>
<dbReference type="InterPro" id="IPR005758">
    <property type="entry name" value="UDP-N-AcMur_Ala_ligase_MurC"/>
</dbReference>
<evidence type="ECO:0000313" key="19">
    <source>
        <dbReference type="Proteomes" id="UP000252086"/>
    </source>
</evidence>
<keyword evidence="7 14" id="KW-0547">Nucleotide-binding</keyword>
<evidence type="ECO:0000256" key="13">
    <source>
        <dbReference type="ARBA" id="ARBA00047833"/>
    </source>
</evidence>
<comment type="similarity">
    <text evidence="14">Belongs to the MurCDEF family.</text>
</comment>
<evidence type="ECO:0000256" key="5">
    <source>
        <dbReference type="ARBA" id="ARBA00022598"/>
    </source>
</evidence>
<comment type="subcellular location">
    <subcellularLocation>
        <location evidence="1 14">Cytoplasm</location>
    </subcellularLocation>
</comment>
<reference evidence="18 19" key="1">
    <citation type="submission" date="2018-06" db="EMBL/GenBank/DDBJ databases">
        <title>Genomic Encyclopedia of Type Strains, Phase III (KMG-III): the genomes of soil and plant-associated and newly described type strains.</title>
        <authorList>
            <person name="Whitman W."/>
        </authorList>
    </citation>
    <scope>NUCLEOTIDE SEQUENCE [LARGE SCALE GENOMIC DNA]</scope>
    <source>
        <strain evidence="18 19">CECT 7732</strain>
    </source>
</reference>
<dbReference type="Pfam" id="PF01225">
    <property type="entry name" value="Mur_ligase"/>
    <property type="match status" value="1"/>
</dbReference>
<comment type="pathway">
    <text evidence="2 14">Cell wall biogenesis; peptidoglycan biosynthesis.</text>
</comment>
<organism evidence="18 19">
    <name type="scientific">Marinomonas aquiplantarum</name>
    <dbReference type="NCBI Taxonomy" id="491951"/>
    <lineage>
        <taxon>Bacteria</taxon>
        <taxon>Pseudomonadati</taxon>
        <taxon>Pseudomonadota</taxon>
        <taxon>Gammaproteobacteria</taxon>
        <taxon>Oceanospirillales</taxon>
        <taxon>Oceanospirillaceae</taxon>
        <taxon>Marinomonas</taxon>
    </lineage>
</organism>
<sequence length="473" mass="51755">MIENKAQYDIPTMRRIQNIHFIGIGGVGMCGIAEVLHNQGYQVSGSDLKASSTTDRLAELGIKIYIGHMEENVHDAHVIVVSTAINEANPEIIWGKEHRIPIVRRAEMLAELMRYRHGIAVAGTHGKTTTTSLMASVLAATGETPTFVIGGRLTSAGTNAQLGSSSYLVAEADESDASFLHLQPQTVIVTNIDEDHMDTYQGDFEKVKHTFVEFVHNLPFYGLAVMCVDDANVREILPALSRPVLTYGIEQEADFYATDIKQTGRYCEFMAHRPEGEPLKIRLPMPGRHNVLNALSTIAVATDLGVEAAAIQAGLMGFEGVGRRFQEQQPLALGNGSEVMFVDDYGHHPSEVLATIKAIREGWPEKRLVMVYQPHRFSRTRDLYEDFVRVLSQVDVLLLLDVYAAGEQPINGADSRSLCGSIRQRGTVDPIHVGGESDLRAILSNVLREGDLLITQGAGDIGSVSKKLSVDGI</sequence>
<dbReference type="SUPFAM" id="SSF51984">
    <property type="entry name" value="MurCD N-terminal domain"/>
    <property type="match status" value="1"/>
</dbReference>
<dbReference type="InterPro" id="IPR036565">
    <property type="entry name" value="Mur-like_cat_sf"/>
</dbReference>
<dbReference type="GO" id="GO:0005524">
    <property type="term" value="F:ATP binding"/>
    <property type="evidence" value="ECO:0007669"/>
    <property type="project" value="UniProtKB-UniRule"/>
</dbReference>
<keyword evidence="9 14" id="KW-0133">Cell shape</keyword>
<dbReference type="InterPro" id="IPR013221">
    <property type="entry name" value="Mur_ligase_cen"/>
</dbReference>
<evidence type="ECO:0000313" key="18">
    <source>
        <dbReference type="EMBL" id="RBO81987.1"/>
    </source>
</evidence>
<dbReference type="AlphaFoldDB" id="A0A366CVX3"/>
<evidence type="ECO:0000256" key="1">
    <source>
        <dbReference type="ARBA" id="ARBA00004496"/>
    </source>
</evidence>
<name>A0A366CVX3_9GAMM</name>
<feature type="domain" description="Mur ligase central" evidence="17">
    <location>
        <begin position="121"/>
        <end position="301"/>
    </location>
</feature>
<evidence type="ECO:0000259" key="16">
    <source>
        <dbReference type="Pfam" id="PF02875"/>
    </source>
</evidence>
<dbReference type="GO" id="GO:0051301">
    <property type="term" value="P:cell division"/>
    <property type="evidence" value="ECO:0007669"/>
    <property type="project" value="UniProtKB-KW"/>
</dbReference>
<keyword evidence="4 14" id="KW-0963">Cytoplasm</keyword>
<keyword evidence="8 14" id="KW-0067">ATP-binding</keyword>
<dbReference type="EC" id="6.3.2.8" evidence="3 14"/>
<dbReference type="GO" id="GO:0008360">
    <property type="term" value="P:regulation of cell shape"/>
    <property type="evidence" value="ECO:0007669"/>
    <property type="project" value="UniProtKB-KW"/>
</dbReference>
<dbReference type="UniPathway" id="UPA00219"/>
<dbReference type="InterPro" id="IPR004101">
    <property type="entry name" value="Mur_ligase_C"/>
</dbReference>
<evidence type="ECO:0000256" key="10">
    <source>
        <dbReference type="ARBA" id="ARBA00022984"/>
    </source>
</evidence>
<dbReference type="EMBL" id="QNRF01000007">
    <property type="protein sequence ID" value="RBO81987.1"/>
    <property type="molecule type" value="Genomic_DNA"/>
</dbReference>
<feature type="domain" description="Mur ligase N-terminal catalytic" evidence="15">
    <location>
        <begin position="18"/>
        <end position="116"/>
    </location>
</feature>
<evidence type="ECO:0000256" key="3">
    <source>
        <dbReference type="ARBA" id="ARBA00012211"/>
    </source>
</evidence>
<evidence type="ECO:0000256" key="12">
    <source>
        <dbReference type="ARBA" id="ARBA00023316"/>
    </source>
</evidence>
<dbReference type="GO" id="GO:0005737">
    <property type="term" value="C:cytoplasm"/>
    <property type="evidence" value="ECO:0007669"/>
    <property type="project" value="UniProtKB-SubCell"/>
</dbReference>
<dbReference type="Gene3D" id="3.40.50.720">
    <property type="entry name" value="NAD(P)-binding Rossmann-like Domain"/>
    <property type="match status" value="1"/>
</dbReference>
<dbReference type="InterPro" id="IPR000713">
    <property type="entry name" value="Mur_ligase_N"/>
</dbReference>
<comment type="caution">
    <text evidence="18">The sequence shown here is derived from an EMBL/GenBank/DDBJ whole genome shotgun (WGS) entry which is preliminary data.</text>
</comment>
<dbReference type="GO" id="GO:0008763">
    <property type="term" value="F:UDP-N-acetylmuramate-L-alanine ligase activity"/>
    <property type="evidence" value="ECO:0007669"/>
    <property type="project" value="UniProtKB-UniRule"/>
</dbReference>
<evidence type="ECO:0000259" key="15">
    <source>
        <dbReference type="Pfam" id="PF01225"/>
    </source>
</evidence>
<proteinExistence type="inferred from homology"/>
<keyword evidence="10 14" id="KW-0573">Peptidoglycan synthesis</keyword>
<gene>
    <name evidence="14" type="primary">murC</name>
    <name evidence="18" type="ORF">DFP76_107132</name>
</gene>
<dbReference type="Gene3D" id="3.40.1190.10">
    <property type="entry name" value="Mur-like, catalytic domain"/>
    <property type="match status" value="1"/>
</dbReference>
<evidence type="ECO:0000256" key="8">
    <source>
        <dbReference type="ARBA" id="ARBA00022840"/>
    </source>
</evidence>
<keyword evidence="6 14" id="KW-0132">Cell division</keyword>
<feature type="domain" description="Mur ligase C-terminal" evidence="16">
    <location>
        <begin position="337"/>
        <end position="459"/>
    </location>
</feature>
<dbReference type="Gene3D" id="3.90.190.20">
    <property type="entry name" value="Mur ligase, C-terminal domain"/>
    <property type="match status" value="1"/>
</dbReference>
<feature type="binding site" evidence="14">
    <location>
        <begin position="123"/>
        <end position="129"/>
    </location>
    <ligand>
        <name>ATP</name>
        <dbReference type="ChEBI" id="CHEBI:30616"/>
    </ligand>
</feature>
<dbReference type="GO" id="GO:0071555">
    <property type="term" value="P:cell wall organization"/>
    <property type="evidence" value="ECO:0007669"/>
    <property type="project" value="UniProtKB-KW"/>
</dbReference>
<evidence type="ECO:0000256" key="2">
    <source>
        <dbReference type="ARBA" id="ARBA00004752"/>
    </source>
</evidence>
<dbReference type="FunFam" id="3.40.1190.10:FF:000001">
    <property type="entry name" value="UDP-N-acetylmuramate--L-alanine ligase"/>
    <property type="match status" value="1"/>
</dbReference>
<comment type="catalytic activity">
    <reaction evidence="13 14">
        <text>UDP-N-acetyl-alpha-D-muramate + L-alanine + ATP = UDP-N-acetyl-alpha-D-muramoyl-L-alanine + ADP + phosphate + H(+)</text>
        <dbReference type="Rhea" id="RHEA:23372"/>
        <dbReference type="ChEBI" id="CHEBI:15378"/>
        <dbReference type="ChEBI" id="CHEBI:30616"/>
        <dbReference type="ChEBI" id="CHEBI:43474"/>
        <dbReference type="ChEBI" id="CHEBI:57972"/>
        <dbReference type="ChEBI" id="CHEBI:70757"/>
        <dbReference type="ChEBI" id="CHEBI:83898"/>
        <dbReference type="ChEBI" id="CHEBI:456216"/>
        <dbReference type="EC" id="6.3.2.8"/>
    </reaction>
</comment>
<keyword evidence="12 14" id="KW-0961">Cell wall biogenesis/degradation</keyword>
<protein>
    <recommendedName>
        <fullName evidence="3 14">UDP-N-acetylmuramate--L-alanine ligase</fullName>
        <ecNumber evidence="3 14">6.3.2.8</ecNumber>
    </recommendedName>
    <alternativeName>
        <fullName evidence="14">UDP-N-acetylmuramoyl-L-alanine synthetase</fullName>
    </alternativeName>
</protein>
<dbReference type="PANTHER" id="PTHR43445">
    <property type="entry name" value="UDP-N-ACETYLMURAMATE--L-ALANINE LIGASE-RELATED"/>
    <property type="match status" value="1"/>
</dbReference>
<keyword evidence="5 14" id="KW-0436">Ligase</keyword>
<dbReference type="SUPFAM" id="SSF53623">
    <property type="entry name" value="MurD-like peptide ligases, catalytic domain"/>
    <property type="match status" value="1"/>
</dbReference>
<dbReference type="Proteomes" id="UP000252086">
    <property type="component" value="Unassembled WGS sequence"/>
</dbReference>
<dbReference type="Pfam" id="PF02875">
    <property type="entry name" value="Mur_ligase_C"/>
    <property type="match status" value="1"/>
</dbReference>
<dbReference type="RefSeq" id="WP_113875180.1">
    <property type="nucleotide sequence ID" value="NZ_QNRF01000007.1"/>
</dbReference>
<dbReference type="InterPro" id="IPR050061">
    <property type="entry name" value="MurCDEF_pg_biosynth"/>
</dbReference>
<evidence type="ECO:0000256" key="11">
    <source>
        <dbReference type="ARBA" id="ARBA00023306"/>
    </source>
</evidence>
<dbReference type="SUPFAM" id="SSF53244">
    <property type="entry name" value="MurD-like peptide ligases, peptide-binding domain"/>
    <property type="match status" value="1"/>
</dbReference>
<keyword evidence="19" id="KW-1185">Reference proteome</keyword>
<evidence type="ECO:0000259" key="17">
    <source>
        <dbReference type="Pfam" id="PF08245"/>
    </source>
</evidence>
<dbReference type="OrthoDB" id="9804126at2"/>
<dbReference type="NCBIfam" id="TIGR01082">
    <property type="entry name" value="murC"/>
    <property type="match status" value="1"/>
</dbReference>
<dbReference type="HAMAP" id="MF_00046">
    <property type="entry name" value="MurC"/>
    <property type="match status" value="1"/>
</dbReference>
<evidence type="ECO:0000256" key="14">
    <source>
        <dbReference type="HAMAP-Rule" id="MF_00046"/>
    </source>
</evidence>
<dbReference type="PANTHER" id="PTHR43445:SF3">
    <property type="entry name" value="UDP-N-ACETYLMURAMATE--L-ALANINE LIGASE"/>
    <property type="match status" value="1"/>
</dbReference>
<evidence type="ECO:0000256" key="6">
    <source>
        <dbReference type="ARBA" id="ARBA00022618"/>
    </source>
</evidence>
<evidence type="ECO:0000256" key="7">
    <source>
        <dbReference type="ARBA" id="ARBA00022741"/>
    </source>
</evidence>
<dbReference type="InterPro" id="IPR036615">
    <property type="entry name" value="Mur_ligase_C_dom_sf"/>
</dbReference>
<dbReference type="Pfam" id="PF08245">
    <property type="entry name" value="Mur_ligase_M"/>
    <property type="match status" value="1"/>
</dbReference>
<accession>A0A366CVX3</accession>
<comment type="function">
    <text evidence="14">Cell wall formation.</text>
</comment>
<keyword evidence="11 14" id="KW-0131">Cell cycle</keyword>
<evidence type="ECO:0000256" key="9">
    <source>
        <dbReference type="ARBA" id="ARBA00022960"/>
    </source>
</evidence>
<dbReference type="GO" id="GO:0009252">
    <property type="term" value="P:peptidoglycan biosynthetic process"/>
    <property type="evidence" value="ECO:0007669"/>
    <property type="project" value="UniProtKB-UniRule"/>
</dbReference>